<dbReference type="AlphaFoldDB" id="A0A7W7CLW8"/>
<evidence type="ECO:0000313" key="7">
    <source>
        <dbReference type="EMBL" id="MBB4681829.1"/>
    </source>
</evidence>
<dbReference type="InterPro" id="IPR001123">
    <property type="entry name" value="LeuE-type"/>
</dbReference>
<evidence type="ECO:0000313" key="8">
    <source>
        <dbReference type="Proteomes" id="UP000533598"/>
    </source>
</evidence>
<protein>
    <submittedName>
        <fullName evidence="7">Threonine/homoserine/homoserine lactone efflux protein</fullName>
    </submittedName>
</protein>
<evidence type="ECO:0000256" key="4">
    <source>
        <dbReference type="ARBA" id="ARBA00022989"/>
    </source>
</evidence>
<dbReference type="PANTHER" id="PTHR30086">
    <property type="entry name" value="ARGININE EXPORTER PROTEIN ARGO"/>
    <property type="match status" value="1"/>
</dbReference>
<keyword evidence="8" id="KW-1185">Reference proteome</keyword>
<reference evidence="7 8" key="1">
    <citation type="submission" date="2020-08" db="EMBL/GenBank/DDBJ databases">
        <title>Sequencing the genomes of 1000 actinobacteria strains.</title>
        <authorList>
            <person name="Klenk H.-P."/>
        </authorList>
    </citation>
    <scope>NUCLEOTIDE SEQUENCE [LARGE SCALE GENOMIC DNA]</scope>
    <source>
        <strain evidence="7 8">DSM 44230</strain>
    </source>
</reference>
<dbReference type="Proteomes" id="UP000533598">
    <property type="component" value="Unassembled WGS sequence"/>
</dbReference>
<evidence type="ECO:0000256" key="2">
    <source>
        <dbReference type="ARBA" id="ARBA00022475"/>
    </source>
</evidence>
<dbReference type="PANTHER" id="PTHR30086:SF20">
    <property type="entry name" value="ARGININE EXPORTER PROTEIN ARGO-RELATED"/>
    <property type="match status" value="1"/>
</dbReference>
<evidence type="ECO:0000256" key="6">
    <source>
        <dbReference type="SAM" id="Phobius"/>
    </source>
</evidence>
<keyword evidence="5 6" id="KW-0472">Membrane</keyword>
<keyword evidence="2" id="KW-1003">Cell membrane</keyword>
<dbReference type="GO" id="GO:0015171">
    <property type="term" value="F:amino acid transmembrane transporter activity"/>
    <property type="evidence" value="ECO:0007669"/>
    <property type="project" value="TreeGrafter"/>
</dbReference>
<evidence type="ECO:0000256" key="5">
    <source>
        <dbReference type="ARBA" id="ARBA00023136"/>
    </source>
</evidence>
<keyword evidence="4 6" id="KW-1133">Transmembrane helix</keyword>
<name>A0A7W7CLW8_9PSEU</name>
<evidence type="ECO:0000256" key="3">
    <source>
        <dbReference type="ARBA" id="ARBA00022692"/>
    </source>
</evidence>
<comment type="subcellular location">
    <subcellularLocation>
        <location evidence="1">Cell membrane</location>
        <topology evidence="1">Multi-pass membrane protein</topology>
    </subcellularLocation>
</comment>
<comment type="caution">
    <text evidence="7">The sequence shown here is derived from an EMBL/GenBank/DDBJ whole genome shotgun (WGS) entry which is preliminary data.</text>
</comment>
<accession>A0A7W7CLW8</accession>
<sequence length="96" mass="10456">MAALFEVAPTAFTVVRIAGAIYLVYLGVQMIRNRNQDNPDAVVAGGGMTACKAFLNDLFTNLINPKMVTFTIAFLPQFINPAWARSGSSSRSRVRC</sequence>
<proteinExistence type="predicted"/>
<gene>
    <name evidence="7" type="ORF">HNR67_007947</name>
</gene>
<evidence type="ECO:0000256" key="1">
    <source>
        <dbReference type="ARBA" id="ARBA00004651"/>
    </source>
</evidence>
<dbReference type="EMBL" id="JACHMH010000001">
    <property type="protein sequence ID" value="MBB4681829.1"/>
    <property type="molecule type" value="Genomic_DNA"/>
</dbReference>
<dbReference type="RefSeq" id="WP_246492700.1">
    <property type="nucleotide sequence ID" value="NZ_BAAAUI010000084.1"/>
</dbReference>
<feature type="transmembrane region" description="Helical" evidence="6">
    <location>
        <begin position="6"/>
        <end position="28"/>
    </location>
</feature>
<keyword evidence="3 6" id="KW-0812">Transmembrane</keyword>
<dbReference type="GO" id="GO:0005886">
    <property type="term" value="C:plasma membrane"/>
    <property type="evidence" value="ECO:0007669"/>
    <property type="project" value="UniProtKB-SubCell"/>
</dbReference>
<organism evidence="7 8">
    <name type="scientific">Crossiella cryophila</name>
    <dbReference type="NCBI Taxonomy" id="43355"/>
    <lineage>
        <taxon>Bacteria</taxon>
        <taxon>Bacillati</taxon>
        <taxon>Actinomycetota</taxon>
        <taxon>Actinomycetes</taxon>
        <taxon>Pseudonocardiales</taxon>
        <taxon>Pseudonocardiaceae</taxon>
        <taxon>Crossiella</taxon>
    </lineage>
</organism>
<dbReference type="Pfam" id="PF01810">
    <property type="entry name" value="LysE"/>
    <property type="match status" value="1"/>
</dbReference>